<feature type="compositionally biased region" description="Low complexity" evidence="2">
    <location>
        <begin position="439"/>
        <end position="460"/>
    </location>
</feature>
<keyword evidence="3" id="KW-1133">Transmembrane helix</keyword>
<gene>
    <name evidence="4" type="primary">hemX</name>
    <name evidence="4" type="ORF">I8608_003037</name>
</gene>
<organism evidence="4 5">
    <name type="scientific">Morganella morganii</name>
    <name type="common">Proteus morganii</name>
    <dbReference type="NCBI Taxonomy" id="582"/>
    <lineage>
        <taxon>Bacteria</taxon>
        <taxon>Pseudomonadati</taxon>
        <taxon>Pseudomonadota</taxon>
        <taxon>Gammaproteobacteria</taxon>
        <taxon>Enterobacterales</taxon>
        <taxon>Morganellaceae</taxon>
        <taxon>Morganella</taxon>
    </lineage>
</organism>
<dbReference type="GO" id="GO:0004851">
    <property type="term" value="F:uroporphyrin-III C-methyltransferase activity"/>
    <property type="evidence" value="ECO:0007669"/>
    <property type="project" value="UniProtKB-EC"/>
</dbReference>
<evidence type="ECO:0000256" key="3">
    <source>
        <dbReference type="SAM" id="Phobius"/>
    </source>
</evidence>
<dbReference type="InterPro" id="IPR007470">
    <property type="entry name" value="HemX"/>
</dbReference>
<feature type="region of interest" description="Disordered" evidence="2">
    <location>
        <begin position="1"/>
        <end position="86"/>
    </location>
</feature>
<dbReference type="RefSeq" id="WP_349467983.1">
    <property type="nucleotide sequence ID" value="NZ_JBEEWI010000022.1"/>
</dbReference>
<dbReference type="EMBL" id="DACSWI010000010">
    <property type="protein sequence ID" value="HAT3810149.1"/>
    <property type="molecule type" value="Genomic_DNA"/>
</dbReference>
<feature type="region of interest" description="Disordered" evidence="2">
    <location>
        <begin position="426"/>
        <end position="460"/>
    </location>
</feature>
<proteinExistence type="predicted"/>
<protein>
    <submittedName>
        <fullName evidence="4">Uroporphyrinogen-III C-methyltransferase</fullName>
        <ecNumber evidence="4">2.1.1.107</ecNumber>
    </submittedName>
</protein>
<evidence type="ECO:0000313" key="5">
    <source>
        <dbReference type="Proteomes" id="UP000865968"/>
    </source>
</evidence>
<keyword evidence="3" id="KW-0812">Transmembrane</keyword>
<evidence type="ECO:0000313" key="4">
    <source>
        <dbReference type="EMBL" id="HAT3810149.1"/>
    </source>
</evidence>
<dbReference type="Pfam" id="PF04375">
    <property type="entry name" value="HemX"/>
    <property type="match status" value="1"/>
</dbReference>
<dbReference type="PANTHER" id="PTHR38043:SF1">
    <property type="entry name" value="PROTEIN HEMX"/>
    <property type="match status" value="1"/>
</dbReference>
<feature type="transmembrane region" description="Helical" evidence="3">
    <location>
        <begin position="92"/>
        <end position="112"/>
    </location>
</feature>
<comment type="caution">
    <text evidence="4">The sequence shown here is derived from an EMBL/GenBank/DDBJ whole genome shotgun (WGS) entry which is preliminary data.</text>
</comment>
<dbReference type="NCBIfam" id="NF008173">
    <property type="entry name" value="PRK10920.1"/>
    <property type="match status" value="1"/>
</dbReference>
<name>A0AAN5MIM6_MORMO</name>
<reference evidence="4" key="1">
    <citation type="journal article" date="2018" name="Genome Biol.">
        <title>SKESA: strategic k-mer extension for scrupulous assemblies.</title>
        <authorList>
            <person name="Souvorov A."/>
            <person name="Agarwala R."/>
            <person name="Lipman D.J."/>
        </authorList>
    </citation>
    <scope>NUCLEOTIDE SEQUENCE</scope>
    <source>
        <strain evidence="4">Morganella morganii ARLG-3209</strain>
    </source>
</reference>
<reference evidence="4" key="2">
    <citation type="submission" date="2020-10" db="EMBL/GenBank/DDBJ databases">
        <authorList>
            <consortium name="NCBI Pathogen Detection Project"/>
        </authorList>
    </citation>
    <scope>NUCLEOTIDE SEQUENCE</scope>
    <source>
        <strain evidence="4">Morganella morganii ARLG-3209</strain>
    </source>
</reference>
<keyword evidence="3" id="KW-0472">Membrane</keyword>
<evidence type="ECO:0000256" key="1">
    <source>
        <dbReference type="SAM" id="Coils"/>
    </source>
</evidence>
<feature type="compositionally biased region" description="Basic and acidic residues" evidence="2">
    <location>
        <begin position="43"/>
        <end position="54"/>
    </location>
</feature>
<dbReference type="EC" id="2.1.1.107" evidence="4"/>
<feature type="region of interest" description="Disordered" evidence="2">
    <location>
        <begin position="280"/>
        <end position="299"/>
    </location>
</feature>
<dbReference type="GO" id="GO:0032259">
    <property type="term" value="P:methylation"/>
    <property type="evidence" value="ECO:0007669"/>
    <property type="project" value="UniProtKB-KW"/>
</dbReference>
<keyword evidence="4" id="KW-0808">Transferase</keyword>
<dbReference type="PANTHER" id="PTHR38043">
    <property type="entry name" value="PROTEIN HEMX"/>
    <property type="match status" value="1"/>
</dbReference>
<accession>A0AAN5MIM6</accession>
<keyword evidence="4" id="KW-0489">Methyltransferase</keyword>
<feature type="coiled-coil region" evidence="1">
    <location>
        <begin position="121"/>
        <end position="148"/>
    </location>
</feature>
<keyword evidence="1" id="KW-0175">Coiled coil</keyword>
<dbReference type="Proteomes" id="UP000865968">
    <property type="component" value="Unassembled WGS sequence"/>
</dbReference>
<evidence type="ECO:0000256" key="2">
    <source>
        <dbReference type="SAM" id="MobiDB-lite"/>
    </source>
</evidence>
<dbReference type="AlphaFoldDB" id="A0AAN5MIM6"/>
<sequence>MTEHEKKPGSADVPETQDAATNTDPQAEKKDTAAGKKAAAKNVTDKAASEKKQAETPAADSKPADTTAKPAPEAPQPRKTPPAAEEKQPAGFLLGAIALAVILLVGGGVWYASQAGTQALSKDLAAENAQLKSQVAQLQQTQQQTQKQMQEFKEFIARQSALSTQQQQQEAALKHELELLRSRITVLSSTDVKSWLLAQADFLVKMAERKLWNDQDVVTAMVLLKNADASLAEMNDPSLLDVRTALRNDITALSAVSQIDFDGTILRLNQLAGQVDNLRLDDGSRDGAPMDSSDSEGLTSSVADWRTNLTKSWKGFMSDFITIRRRDNTSAPLLAPNQDIYVRENIRAQLLIAAQAVPRHQEESYKQSLDAVSTWVRAYFSDNDPANTAFLAEVDALAAQPISMSAPDSLTSQPLLDKLVQTRIRRLLNDETPPPAPAAPQQAAPAAAPAQPAAAPRQEG</sequence>